<organism evidence="1 2">
    <name type="scientific">Streblomastix strix</name>
    <dbReference type="NCBI Taxonomy" id="222440"/>
    <lineage>
        <taxon>Eukaryota</taxon>
        <taxon>Metamonada</taxon>
        <taxon>Preaxostyla</taxon>
        <taxon>Oxymonadida</taxon>
        <taxon>Streblomastigidae</taxon>
        <taxon>Streblomastix</taxon>
    </lineage>
</organism>
<name>A0A5J4UZH1_9EUKA</name>
<reference evidence="1 2" key="1">
    <citation type="submission" date="2019-03" db="EMBL/GenBank/DDBJ databases">
        <title>Single cell metagenomics reveals metabolic interactions within the superorganism composed of flagellate Streblomastix strix and complex community of Bacteroidetes bacteria on its surface.</title>
        <authorList>
            <person name="Treitli S.C."/>
            <person name="Kolisko M."/>
            <person name="Husnik F."/>
            <person name="Keeling P."/>
            <person name="Hampl V."/>
        </authorList>
    </citation>
    <scope>NUCLEOTIDE SEQUENCE [LARGE SCALE GENOMIC DNA]</scope>
    <source>
        <strain evidence="1">ST1C</strain>
    </source>
</reference>
<evidence type="ECO:0000313" key="1">
    <source>
        <dbReference type="EMBL" id="KAA6375613.1"/>
    </source>
</evidence>
<dbReference type="EMBL" id="SNRW01011110">
    <property type="protein sequence ID" value="KAA6375613.1"/>
    <property type="molecule type" value="Genomic_DNA"/>
</dbReference>
<sequence length="77" mass="8774">MLMSIIDPMQPKLQFPINLIIDQGEDFIFTLSSMQSEAFVLLPRKLQTVFVPPLPLKVFRDEIDDPDRPPTSTASDQ</sequence>
<comment type="caution">
    <text evidence="1">The sequence shown here is derived from an EMBL/GenBank/DDBJ whole genome shotgun (WGS) entry which is preliminary data.</text>
</comment>
<dbReference type="AlphaFoldDB" id="A0A5J4UZH1"/>
<proteinExistence type="predicted"/>
<evidence type="ECO:0000313" key="2">
    <source>
        <dbReference type="Proteomes" id="UP000324800"/>
    </source>
</evidence>
<protein>
    <submittedName>
        <fullName evidence="1">Uncharacterized protein</fullName>
    </submittedName>
</protein>
<gene>
    <name evidence="1" type="ORF">EZS28_028860</name>
</gene>
<dbReference type="Proteomes" id="UP000324800">
    <property type="component" value="Unassembled WGS sequence"/>
</dbReference>
<accession>A0A5J4UZH1</accession>